<dbReference type="EMBL" id="LR134406">
    <property type="protein sequence ID" value="VEH71358.1"/>
    <property type="molecule type" value="Genomic_DNA"/>
</dbReference>
<keyword evidence="2" id="KW-0472">Membrane</keyword>
<feature type="transmembrane region" description="Helical" evidence="2">
    <location>
        <begin position="12"/>
        <end position="35"/>
    </location>
</feature>
<accession>A0A3S4W8N8</accession>
<evidence type="ECO:0000313" key="3">
    <source>
        <dbReference type="EMBL" id="VEH71358.1"/>
    </source>
</evidence>
<proteinExistence type="predicted"/>
<sequence length="230" mass="26494">MKTVKFRVRNPIKWLAPLISTVYLIGVVFLCIQNFKFLLILTAGSRFLFLLVLAPAVAPLFLLLWLLSPARQVRMGEDRFVLAWGDDVLDQITYPEIAHMRITGIGQQLDIFDRAGVQRLHIEPLKGYYSNKSAEILDFMRTQLPHLENKVEKKKGQNNYVERYVDFPPQQNQGPQQPQPQPGWQQPHQQGGWQQPQPQTGWQQPQGQPGWQQSSQQPTYQQPQGQSGLR</sequence>
<keyword evidence="2" id="KW-0812">Transmembrane</keyword>
<dbReference type="RefSeq" id="WP_061787675.1">
    <property type="nucleotide sequence ID" value="NZ_LR134406.1"/>
</dbReference>
<dbReference type="AlphaFoldDB" id="A0A3S4W8N8"/>
<name>A0A3S4W8N8_9ACTN</name>
<reference evidence="3 4" key="1">
    <citation type="submission" date="2018-12" db="EMBL/GenBank/DDBJ databases">
        <authorList>
            <consortium name="Pathogen Informatics"/>
        </authorList>
    </citation>
    <scope>NUCLEOTIDE SEQUENCE [LARGE SCALE GENOMIC DNA]</scope>
    <source>
        <strain evidence="3 4">NCTC12967</strain>
    </source>
</reference>
<keyword evidence="2" id="KW-1133">Transmembrane helix</keyword>
<dbReference type="Proteomes" id="UP000273044">
    <property type="component" value="Chromosome"/>
</dbReference>
<protein>
    <submittedName>
        <fullName evidence="3">Uncharacterized protein</fullName>
    </submittedName>
</protein>
<organism evidence="3 4">
    <name type="scientific">Arachnia propionica</name>
    <dbReference type="NCBI Taxonomy" id="1750"/>
    <lineage>
        <taxon>Bacteria</taxon>
        <taxon>Bacillati</taxon>
        <taxon>Actinomycetota</taxon>
        <taxon>Actinomycetes</taxon>
        <taxon>Propionibacteriales</taxon>
        <taxon>Propionibacteriaceae</taxon>
        <taxon>Arachnia</taxon>
    </lineage>
</organism>
<feature type="region of interest" description="Disordered" evidence="1">
    <location>
        <begin position="166"/>
        <end position="230"/>
    </location>
</feature>
<evidence type="ECO:0000256" key="2">
    <source>
        <dbReference type="SAM" id="Phobius"/>
    </source>
</evidence>
<keyword evidence="4" id="KW-1185">Reference proteome</keyword>
<gene>
    <name evidence="3" type="ORF">NCTC12967_02678</name>
</gene>
<feature type="compositionally biased region" description="Low complexity" evidence="1">
    <location>
        <begin position="168"/>
        <end position="230"/>
    </location>
</feature>
<feature type="transmembrane region" description="Helical" evidence="2">
    <location>
        <begin position="47"/>
        <end position="67"/>
    </location>
</feature>
<evidence type="ECO:0000256" key="1">
    <source>
        <dbReference type="SAM" id="MobiDB-lite"/>
    </source>
</evidence>
<dbReference type="GeneID" id="64408510"/>
<evidence type="ECO:0000313" key="4">
    <source>
        <dbReference type="Proteomes" id="UP000273044"/>
    </source>
</evidence>